<feature type="compositionally biased region" description="Polar residues" evidence="1">
    <location>
        <begin position="1045"/>
        <end position="1056"/>
    </location>
</feature>
<dbReference type="STRING" id="743788.S8ELF1"/>
<feature type="compositionally biased region" description="Basic and acidic residues" evidence="1">
    <location>
        <begin position="798"/>
        <end position="821"/>
    </location>
</feature>
<evidence type="ECO:0000313" key="2">
    <source>
        <dbReference type="EMBL" id="EPT05028.1"/>
    </source>
</evidence>
<reference evidence="2 3" key="1">
    <citation type="journal article" date="2012" name="Science">
        <title>The Paleozoic origin of enzymatic lignin decomposition reconstructed from 31 fungal genomes.</title>
        <authorList>
            <person name="Floudas D."/>
            <person name="Binder M."/>
            <person name="Riley R."/>
            <person name="Barry K."/>
            <person name="Blanchette R.A."/>
            <person name="Henrissat B."/>
            <person name="Martinez A.T."/>
            <person name="Otillar R."/>
            <person name="Spatafora J.W."/>
            <person name="Yadav J.S."/>
            <person name="Aerts A."/>
            <person name="Benoit I."/>
            <person name="Boyd A."/>
            <person name="Carlson A."/>
            <person name="Copeland A."/>
            <person name="Coutinho P.M."/>
            <person name="de Vries R.P."/>
            <person name="Ferreira P."/>
            <person name="Findley K."/>
            <person name="Foster B."/>
            <person name="Gaskell J."/>
            <person name="Glotzer D."/>
            <person name="Gorecki P."/>
            <person name="Heitman J."/>
            <person name="Hesse C."/>
            <person name="Hori C."/>
            <person name="Igarashi K."/>
            <person name="Jurgens J.A."/>
            <person name="Kallen N."/>
            <person name="Kersten P."/>
            <person name="Kohler A."/>
            <person name="Kuees U."/>
            <person name="Kumar T.K.A."/>
            <person name="Kuo A."/>
            <person name="LaButti K."/>
            <person name="Larrondo L.F."/>
            <person name="Lindquist E."/>
            <person name="Ling A."/>
            <person name="Lombard V."/>
            <person name="Lucas S."/>
            <person name="Lundell T."/>
            <person name="Martin R."/>
            <person name="McLaughlin D.J."/>
            <person name="Morgenstern I."/>
            <person name="Morin E."/>
            <person name="Murat C."/>
            <person name="Nagy L.G."/>
            <person name="Nolan M."/>
            <person name="Ohm R.A."/>
            <person name="Patyshakuliyeva A."/>
            <person name="Rokas A."/>
            <person name="Ruiz-Duenas F.J."/>
            <person name="Sabat G."/>
            <person name="Salamov A."/>
            <person name="Samejima M."/>
            <person name="Schmutz J."/>
            <person name="Slot J.C."/>
            <person name="St John F."/>
            <person name="Stenlid J."/>
            <person name="Sun H."/>
            <person name="Sun S."/>
            <person name="Syed K."/>
            <person name="Tsang A."/>
            <person name="Wiebenga A."/>
            <person name="Young D."/>
            <person name="Pisabarro A."/>
            <person name="Eastwood D.C."/>
            <person name="Martin F."/>
            <person name="Cullen D."/>
            <person name="Grigoriev I.V."/>
            <person name="Hibbett D.S."/>
        </authorList>
    </citation>
    <scope>NUCLEOTIDE SEQUENCE</scope>
    <source>
        <strain evidence="3">FP-58527</strain>
    </source>
</reference>
<evidence type="ECO:0000256" key="1">
    <source>
        <dbReference type="SAM" id="MobiDB-lite"/>
    </source>
</evidence>
<organism evidence="2 3">
    <name type="scientific">Fomitopsis schrenkii</name>
    <name type="common">Brown rot fungus</name>
    <dbReference type="NCBI Taxonomy" id="2126942"/>
    <lineage>
        <taxon>Eukaryota</taxon>
        <taxon>Fungi</taxon>
        <taxon>Dikarya</taxon>
        <taxon>Basidiomycota</taxon>
        <taxon>Agaricomycotina</taxon>
        <taxon>Agaricomycetes</taxon>
        <taxon>Polyporales</taxon>
        <taxon>Fomitopsis</taxon>
    </lineage>
</organism>
<feature type="region of interest" description="Disordered" evidence="1">
    <location>
        <begin position="441"/>
        <end position="557"/>
    </location>
</feature>
<keyword evidence="3" id="KW-1185">Reference proteome</keyword>
<sequence length="1067" mass="116166">MASTIFSSQKVPGTPARAPPASEQSPGTNFLADFSFSRIGQEPTLLKRLSNAVSADQDQILLYPSSPSPSLPDAPAFGAVSREPTPSAARGPALTSTRQNSTPLRETSSALTAALTTGPNLPTSAATAAGSSTHLTPSVYATKQNIDTSYLSQSSQRDGTDATNPTLASARETSLPHRADAPTSFRPTSAGTSTQTRCQDTRRALVTQEPSPAGLVARISQVALEKAEWGEMKLLMEQYRREHHELLRRNDESARAYQKEREQASKVSAIADTAFSKFETLLLRQEGRLALDQQQAESALTEAQGVITDRKARLATELDEEDARATAEARRLQVEAEEKRRVAEASARRAAEETKRKAALEEEKRQVEAERERAKRELLETEKRRAEEERRKLTEERLKAEAAEEQRKAEIAEEERRRIYAAQRAAADQEKRAYLEAQRLEARQNQEKRPKLAKEEVKARLEKERKEAASRSTSVSSTGLLVPTKAGSEWEPTMSSSHPDAHTTAAPFDGSASFTLPAQPTLPSKSAAAQNPHIDETQTGKTRGRRNNHTNSLVVGQQAQLTVTSSVTPAEPVIWQTVEGPQMGNQIRPEVRTPQDGAKPETAAPRSSPAMPSQATSNTSTLQQVSAKEGQGLSTSRRPAQPSQATTSAQRAVKPSRSNLSAKAASAASPAQPVVKQESSIELEGLMARALPVPVSAAPNSADGATHGHAEKPRMGGSSQNMGSHHPVPPASASSNTMKDDALHRPATPVPPAKHVSVPVASSSLHQRTLAKASRNSGTLEVSGEADPWVNTPDAGEEDLHRRVDLREETCYPLLARDHYSPPRTVTPPPTRGYDHYSPATNYDHPTRRDERTQVRRKRMRPTADTWRMDNEPPARRARVSPPIDIPERRRVTAPEPRAQPMWPNADFWDERDGPSHDNGWGDHSSPHQATFSRPYSPPYFDDGPLSPYCGNGPLYDERQFRQAASVTAHGFASNPRPQSPSWHAEQSLPLQRRIAESDSHSSLLERISDNRKGASNATRGRGAAPSTGRGRGRGNGARGGGGKQNQQRTLQSRLTSGEDGLGSRLS</sequence>
<feature type="compositionally biased region" description="Polar residues" evidence="1">
    <location>
        <begin position="512"/>
        <end position="529"/>
    </location>
</feature>
<feature type="compositionally biased region" description="Low complexity" evidence="1">
    <location>
        <begin position="656"/>
        <end position="671"/>
    </location>
</feature>
<feature type="compositionally biased region" description="Polar residues" evidence="1">
    <location>
        <begin position="94"/>
        <end position="106"/>
    </location>
</feature>
<feature type="region of interest" description="Disordered" evidence="1">
    <location>
        <begin position="344"/>
        <end position="413"/>
    </location>
</feature>
<feature type="region of interest" description="Disordered" evidence="1">
    <location>
        <begin position="150"/>
        <end position="195"/>
    </location>
</feature>
<feature type="compositionally biased region" description="Polar residues" evidence="1">
    <location>
        <begin position="1"/>
        <end position="11"/>
    </location>
</feature>
<dbReference type="OrthoDB" id="2804291at2759"/>
<evidence type="ECO:0000313" key="3">
    <source>
        <dbReference type="Proteomes" id="UP000015241"/>
    </source>
</evidence>
<feature type="region of interest" description="Disordered" evidence="1">
    <location>
        <begin position="60"/>
        <end position="109"/>
    </location>
</feature>
<dbReference type="AlphaFoldDB" id="S8ELF1"/>
<accession>S8ELF1</accession>
<feature type="region of interest" description="Disordered" evidence="1">
    <location>
        <begin position="575"/>
        <end position="679"/>
    </location>
</feature>
<protein>
    <submittedName>
        <fullName evidence="2">Uncharacterized protein</fullName>
    </submittedName>
</protein>
<feature type="region of interest" description="Disordered" evidence="1">
    <location>
        <begin position="1"/>
        <end position="29"/>
    </location>
</feature>
<feature type="compositionally biased region" description="Polar residues" evidence="1">
    <location>
        <begin position="470"/>
        <end position="479"/>
    </location>
</feature>
<feature type="region of interest" description="Disordered" evidence="1">
    <location>
        <begin position="696"/>
        <end position="1067"/>
    </location>
</feature>
<feature type="compositionally biased region" description="Basic and acidic residues" evidence="1">
    <location>
        <begin position="845"/>
        <end position="854"/>
    </location>
</feature>
<feature type="compositionally biased region" description="Polar residues" evidence="1">
    <location>
        <begin position="610"/>
        <end position="650"/>
    </location>
</feature>
<feature type="compositionally biased region" description="Polar residues" evidence="1">
    <location>
        <begin position="185"/>
        <end position="195"/>
    </location>
</feature>
<feature type="compositionally biased region" description="Polar residues" evidence="1">
    <location>
        <begin position="150"/>
        <end position="167"/>
    </location>
</feature>
<proteinExistence type="predicted"/>
<name>S8ELF1_FOMSC</name>
<feature type="compositionally biased region" description="Basic and acidic residues" evidence="1">
    <location>
        <begin position="441"/>
        <end position="469"/>
    </location>
</feature>
<gene>
    <name evidence="2" type="ORF">FOMPIDRAFT_97639</name>
</gene>
<feature type="compositionally biased region" description="Gly residues" evidence="1">
    <location>
        <begin position="1034"/>
        <end position="1044"/>
    </location>
</feature>
<dbReference type="EMBL" id="KE504125">
    <property type="protein sequence ID" value="EPT05028.1"/>
    <property type="molecule type" value="Genomic_DNA"/>
</dbReference>
<dbReference type="InParanoid" id="S8ELF1"/>
<dbReference type="eggNOG" id="ENOG502SDN5">
    <property type="taxonomic scope" value="Eukaryota"/>
</dbReference>
<dbReference type="Proteomes" id="UP000015241">
    <property type="component" value="Unassembled WGS sequence"/>
</dbReference>
<dbReference type="HOGENOM" id="CLU_288207_0_0_1"/>